<proteinExistence type="predicted"/>
<comment type="subcellular location">
    <subcellularLocation>
        <location evidence="1">Virion</location>
    </subcellularLocation>
</comment>
<protein>
    <submittedName>
        <fullName evidence="4">Phage major capsid protein, HK97 family</fullName>
    </submittedName>
</protein>
<keyword evidence="2" id="KW-0175">Coiled coil</keyword>
<evidence type="ECO:0000256" key="1">
    <source>
        <dbReference type="ARBA" id="ARBA00004328"/>
    </source>
</evidence>
<reference evidence="5" key="1">
    <citation type="submission" date="2016-11" db="EMBL/GenBank/DDBJ databases">
        <authorList>
            <person name="Varghese N."/>
            <person name="Submissions S."/>
        </authorList>
    </citation>
    <scope>NUCLEOTIDE SEQUENCE [LARGE SCALE GENOMIC DNA]</scope>
    <source>
        <strain evidence="5">DSM 27370</strain>
    </source>
</reference>
<dbReference type="RefSeq" id="WP_062179293.1">
    <property type="nucleotide sequence ID" value="NZ_BBXL01000007.1"/>
</dbReference>
<keyword evidence="5" id="KW-1185">Reference proteome</keyword>
<evidence type="ECO:0000259" key="3">
    <source>
        <dbReference type="Pfam" id="PF05065"/>
    </source>
</evidence>
<evidence type="ECO:0000313" key="5">
    <source>
        <dbReference type="Proteomes" id="UP000184480"/>
    </source>
</evidence>
<dbReference type="InterPro" id="IPR054612">
    <property type="entry name" value="Phage_capsid-like_C"/>
</dbReference>
<dbReference type="STRING" id="1346286.SAMN05444362_10732"/>
<dbReference type="Proteomes" id="UP000184480">
    <property type="component" value="Unassembled WGS sequence"/>
</dbReference>
<organism evidence="4 5">
    <name type="scientific">Dysgonomonas macrotermitis</name>
    <dbReference type="NCBI Taxonomy" id="1346286"/>
    <lineage>
        <taxon>Bacteria</taxon>
        <taxon>Pseudomonadati</taxon>
        <taxon>Bacteroidota</taxon>
        <taxon>Bacteroidia</taxon>
        <taxon>Bacteroidales</taxon>
        <taxon>Dysgonomonadaceae</taxon>
        <taxon>Dysgonomonas</taxon>
    </lineage>
</organism>
<feature type="coiled-coil region" evidence="2">
    <location>
        <begin position="45"/>
        <end position="96"/>
    </location>
</feature>
<sequence length="451" mass="49377">MKIIDSLDKSKLTEDQVKFFEGLDASIESAIGSGVKEYLGGEIDLKGLEARFDAAEKKIEEFGKKDFGDKFDKKELDELKEEVNKTLLRLKAATEAGKDGSVKIKSIDTQIREQLEGFIGKDSQGREVVNLKGACKASDNGKRKQFRIFFDRKAAAPVTTSGGNIISGVVVDPSISAPVRAESDIRDYASVATIGARSVTYGELYDITGDAAWVPEGGLKPSMTAKVREITVTAGKVALTVKLTEETITDLPQLVAEIRTEIINRIGLAEEEGILFGTGADGEILGVFTTIPEFTLTGLSVDKPNYFDAIVAAYTQVVSVSKMNFRPNLVRVNPIDLANMNLTKDVNGQYLFPPFSLGNGEIISGLRIVPSPSVDQGFFFLGDFSYLNIRDYISLTIEIGWENDDFTKNMVTMIGEKRLLAYIKSNYLIAFVKGEYTSIMEAIETPETVTT</sequence>
<dbReference type="Pfam" id="PF05065">
    <property type="entry name" value="Phage_capsid"/>
    <property type="match status" value="1"/>
</dbReference>
<dbReference type="Gene3D" id="3.30.2400.10">
    <property type="entry name" value="Major capsid protein gp5"/>
    <property type="match status" value="1"/>
</dbReference>
<dbReference type="EMBL" id="FQUC01000007">
    <property type="protein sequence ID" value="SHF49780.1"/>
    <property type="molecule type" value="Genomic_DNA"/>
</dbReference>
<dbReference type="Gene3D" id="3.30.2320.10">
    <property type="entry name" value="hypothetical protein PF0899 domain"/>
    <property type="match status" value="1"/>
</dbReference>
<name>A0A1M5C526_9BACT</name>
<dbReference type="InterPro" id="IPR024455">
    <property type="entry name" value="Phage_capsid"/>
</dbReference>
<dbReference type="SUPFAM" id="SSF56563">
    <property type="entry name" value="Major capsid protein gp5"/>
    <property type="match status" value="1"/>
</dbReference>
<accession>A0A1M5C526</accession>
<dbReference type="OrthoDB" id="1100685at2"/>
<feature type="domain" description="Phage capsid-like C-terminal" evidence="3">
    <location>
        <begin position="172"/>
        <end position="419"/>
    </location>
</feature>
<gene>
    <name evidence="4" type="ORF">SAMN05444362_10732</name>
</gene>
<dbReference type="NCBIfam" id="TIGR01554">
    <property type="entry name" value="major_cap_HK97"/>
    <property type="match status" value="1"/>
</dbReference>
<evidence type="ECO:0000313" key="4">
    <source>
        <dbReference type="EMBL" id="SHF49780.1"/>
    </source>
</evidence>
<dbReference type="AlphaFoldDB" id="A0A1M5C526"/>
<evidence type="ECO:0000256" key="2">
    <source>
        <dbReference type="SAM" id="Coils"/>
    </source>
</evidence>